<protein>
    <submittedName>
        <fullName evidence="2">Uncharacterized protein</fullName>
    </submittedName>
</protein>
<dbReference type="RefSeq" id="XP_045280360.1">
    <property type="nucleotide sequence ID" value="XM_045425904.1"/>
</dbReference>
<dbReference type="GeneID" id="69031600"/>
<name>A0ABX2VV65_AJEDR</name>
<reference evidence="3" key="1">
    <citation type="journal article" date="2015" name="PLoS Genet.">
        <title>The dynamic genome and transcriptome of the human fungal pathogen Blastomyces and close relative Emmonsia.</title>
        <authorList>
            <person name="Munoz J.F."/>
            <person name="Gauthier G.M."/>
            <person name="Desjardins C.A."/>
            <person name="Gallo J.E."/>
            <person name="Holder J."/>
            <person name="Sullivan T.D."/>
            <person name="Marty A.J."/>
            <person name="Carmen J.C."/>
            <person name="Chen Z."/>
            <person name="Ding L."/>
            <person name="Gujja S."/>
            <person name="Magrini V."/>
            <person name="Misas E."/>
            <person name="Mitreva M."/>
            <person name="Priest M."/>
            <person name="Saif S."/>
            <person name="Whiston E.A."/>
            <person name="Young S."/>
            <person name="Zeng Q."/>
            <person name="Goldman W.E."/>
            <person name="Mardis E.R."/>
            <person name="Taylor J.W."/>
            <person name="McEwen J.G."/>
            <person name="Clay O.K."/>
            <person name="Klein B.S."/>
            <person name="Cuomo C.A."/>
        </authorList>
    </citation>
    <scope>NUCLEOTIDE SEQUENCE [LARGE SCALE GENOMIC DNA]</scope>
    <source>
        <strain evidence="3">ER-3 / ATCC MYA-2586</strain>
    </source>
</reference>
<proteinExistence type="predicted"/>
<keyword evidence="3" id="KW-1185">Reference proteome</keyword>
<gene>
    <name evidence="2" type="ORF">BDCG_16708</name>
</gene>
<sequence length="100" mass="11843">MRISSMNHPTQKEERRRRLKIKSENVGKPAPLTTRVLYWTKLYQIIYPTMSTQRNSSMPTLLRTIMPRYSQTTPIPSCAEKPIPFPFHSSQPQLHPWLHR</sequence>
<dbReference type="EMBL" id="EQ999975">
    <property type="protein sequence ID" value="OAT00633.1"/>
    <property type="molecule type" value="Genomic_DNA"/>
</dbReference>
<evidence type="ECO:0000313" key="3">
    <source>
        <dbReference type="Proteomes" id="UP000002039"/>
    </source>
</evidence>
<organism evidence="2 3">
    <name type="scientific">Ajellomyces dermatitidis (strain ER-3 / ATCC MYA-2586)</name>
    <name type="common">Blastomyces dermatitidis</name>
    <dbReference type="NCBI Taxonomy" id="559297"/>
    <lineage>
        <taxon>Eukaryota</taxon>
        <taxon>Fungi</taxon>
        <taxon>Dikarya</taxon>
        <taxon>Ascomycota</taxon>
        <taxon>Pezizomycotina</taxon>
        <taxon>Eurotiomycetes</taxon>
        <taxon>Eurotiomycetidae</taxon>
        <taxon>Onygenales</taxon>
        <taxon>Ajellomycetaceae</taxon>
        <taxon>Blastomyces</taxon>
    </lineage>
</organism>
<evidence type="ECO:0000256" key="1">
    <source>
        <dbReference type="SAM" id="MobiDB-lite"/>
    </source>
</evidence>
<feature type="region of interest" description="Disordered" evidence="1">
    <location>
        <begin position="1"/>
        <end position="26"/>
    </location>
</feature>
<feature type="compositionally biased region" description="Basic and acidic residues" evidence="1">
    <location>
        <begin position="10"/>
        <end position="25"/>
    </location>
</feature>
<accession>A0ABX2VV65</accession>
<evidence type="ECO:0000313" key="2">
    <source>
        <dbReference type="EMBL" id="OAT00633.1"/>
    </source>
</evidence>
<dbReference type="Proteomes" id="UP000002039">
    <property type="component" value="Unassembled WGS sequence"/>
</dbReference>